<feature type="binding site" evidence="7">
    <location>
        <position position="145"/>
    </location>
    <ligand>
        <name>a 1,2-diacyl-sn-glycero-3-phospho-(1'-sn-glycerol)</name>
        <dbReference type="ChEBI" id="CHEBI:64716"/>
    </ligand>
</feature>
<feature type="transmembrane region" description="Helical" evidence="7">
    <location>
        <begin position="198"/>
        <end position="218"/>
    </location>
</feature>
<keyword evidence="6 7" id="KW-0472">Membrane</keyword>
<reference evidence="9 10" key="1">
    <citation type="submission" date="2016-10" db="EMBL/GenBank/DDBJ databases">
        <authorList>
            <person name="de Groot N.N."/>
        </authorList>
    </citation>
    <scope>NUCLEOTIDE SEQUENCE [LARGE SCALE GENOMIC DNA]</scope>
    <source>
        <strain evidence="9 10">CGMCC 1.5070</strain>
    </source>
</reference>
<keyword evidence="9" id="KW-0449">Lipoprotein</keyword>
<proteinExistence type="inferred from homology"/>
<feature type="compositionally biased region" description="Basic and acidic residues" evidence="8">
    <location>
        <begin position="317"/>
        <end position="327"/>
    </location>
</feature>
<dbReference type="PROSITE" id="PS01311">
    <property type="entry name" value="LGT"/>
    <property type="match status" value="1"/>
</dbReference>
<dbReference type="GO" id="GO:0008961">
    <property type="term" value="F:phosphatidylglycerol-prolipoprotein diacylglyceryl transferase activity"/>
    <property type="evidence" value="ECO:0007669"/>
    <property type="project" value="UniProtKB-UniRule"/>
</dbReference>
<dbReference type="Pfam" id="PF01790">
    <property type="entry name" value="LGT"/>
    <property type="match status" value="1"/>
</dbReference>
<evidence type="ECO:0000256" key="4">
    <source>
        <dbReference type="ARBA" id="ARBA00022692"/>
    </source>
</evidence>
<accession>A0A1H8A0G3</accession>
<name>A0A1H8A0G3_9FIRM</name>
<feature type="compositionally biased region" description="Acidic residues" evidence="8">
    <location>
        <begin position="328"/>
        <end position="337"/>
    </location>
</feature>
<evidence type="ECO:0000256" key="7">
    <source>
        <dbReference type="HAMAP-Rule" id="MF_01147"/>
    </source>
</evidence>
<dbReference type="PANTHER" id="PTHR30589">
    <property type="entry name" value="PROLIPOPROTEIN DIACYLGLYCERYL TRANSFERASE"/>
    <property type="match status" value="1"/>
</dbReference>
<comment type="subcellular location">
    <subcellularLocation>
        <location evidence="7">Cell membrane</location>
        <topology evidence="7">Multi-pass membrane protein</topology>
    </subcellularLocation>
</comment>
<gene>
    <name evidence="7" type="primary">lgt</name>
    <name evidence="9" type="ORF">SAMN05216180_0961</name>
</gene>
<dbReference type="EMBL" id="FOCG01000001">
    <property type="protein sequence ID" value="SEM63037.1"/>
    <property type="molecule type" value="Genomic_DNA"/>
</dbReference>
<comment type="function">
    <text evidence="7">Catalyzes the transfer of the diacylglyceryl group from phosphatidylglycerol to the sulfhydryl group of the N-terminal cysteine of a prolipoprotein, the first step in the formation of mature lipoproteins.</text>
</comment>
<dbReference type="NCBIfam" id="TIGR00544">
    <property type="entry name" value="lgt"/>
    <property type="match status" value="1"/>
</dbReference>
<comment type="pathway">
    <text evidence="7">Protein modification; lipoprotein biosynthesis (diacylglyceryl transfer).</text>
</comment>
<organism evidence="9 10">
    <name type="scientific">Hydrogenoanaerobacterium saccharovorans</name>
    <dbReference type="NCBI Taxonomy" id="474960"/>
    <lineage>
        <taxon>Bacteria</taxon>
        <taxon>Bacillati</taxon>
        <taxon>Bacillota</taxon>
        <taxon>Clostridia</taxon>
        <taxon>Eubacteriales</taxon>
        <taxon>Oscillospiraceae</taxon>
        <taxon>Hydrogenoanaerobacterium</taxon>
    </lineage>
</organism>
<dbReference type="GO" id="GO:0005886">
    <property type="term" value="C:plasma membrane"/>
    <property type="evidence" value="ECO:0007669"/>
    <property type="project" value="UniProtKB-SubCell"/>
</dbReference>
<dbReference type="HAMAP" id="MF_01147">
    <property type="entry name" value="Lgt"/>
    <property type="match status" value="1"/>
</dbReference>
<dbReference type="AlphaFoldDB" id="A0A1H8A0G3"/>
<dbReference type="PANTHER" id="PTHR30589:SF0">
    <property type="entry name" value="PHOSPHATIDYLGLYCEROL--PROLIPOPROTEIN DIACYLGLYCERYL TRANSFERASE"/>
    <property type="match status" value="1"/>
</dbReference>
<sequence>MGELLTFPGLGLEFYLNREAFHIGNYAIAWYGIIMAVAFLAGICYVMLRTKHFGLDGDRVIDVLLVAVIGGIIGARTYYVAFSWNEYKDNVMNVFKIWEGGIAIYGGLIGAVIVGLLMCKYRKVRILPMMDLAAGGVIIGQAIGRWGNFVNIEAFGANTSLPWGMAGPAIERYLTSNQAELAKYGVAVDPTMPVHPTFFYESVWCLIGFIVIALYTKYRRFDGELVLLYVAWYGAGRFVIEGLRTDSLMLGSIRVSQMLSLLGVIAAIVIWFLVRARIKRENNPEYLKLYVHTEEAEMIRQGTFYTKKDAAQPAADAEDKAEILKEEPIEESEQEQQTDDKKADDNNGSNS</sequence>
<dbReference type="EC" id="2.5.1.145" evidence="7"/>
<protein>
    <recommendedName>
        <fullName evidence="7">Phosphatidylglycerol--prolipoprotein diacylglyceryl transferase</fullName>
        <ecNumber evidence="7">2.5.1.145</ecNumber>
    </recommendedName>
</protein>
<evidence type="ECO:0000256" key="5">
    <source>
        <dbReference type="ARBA" id="ARBA00022989"/>
    </source>
</evidence>
<feature type="transmembrane region" description="Helical" evidence="7">
    <location>
        <begin position="28"/>
        <end position="48"/>
    </location>
</feature>
<keyword evidence="5 7" id="KW-1133">Transmembrane helix</keyword>
<keyword evidence="3 7" id="KW-0808">Transferase</keyword>
<evidence type="ECO:0000313" key="9">
    <source>
        <dbReference type="EMBL" id="SEM63037.1"/>
    </source>
</evidence>
<evidence type="ECO:0000256" key="6">
    <source>
        <dbReference type="ARBA" id="ARBA00023136"/>
    </source>
</evidence>
<keyword evidence="2 7" id="KW-1003">Cell membrane</keyword>
<evidence type="ECO:0000256" key="8">
    <source>
        <dbReference type="SAM" id="MobiDB-lite"/>
    </source>
</evidence>
<feature type="transmembrane region" description="Helical" evidence="7">
    <location>
        <begin position="102"/>
        <end position="119"/>
    </location>
</feature>
<dbReference type="STRING" id="474960.SAMN05216180_0961"/>
<dbReference type="InterPro" id="IPR001640">
    <property type="entry name" value="Lgt"/>
</dbReference>
<feature type="transmembrane region" description="Helical" evidence="7">
    <location>
        <begin position="126"/>
        <end position="144"/>
    </location>
</feature>
<evidence type="ECO:0000313" key="10">
    <source>
        <dbReference type="Proteomes" id="UP000199158"/>
    </source>
</evidence>
<evidence type="ECO:0000256" key="1">
    <source>
        <dbReference type="ARBA" id="ARBA00007150"/>
    </source>
</evidence>
<feature type="region of interest" description="Disordered" evidence="8">
    <location>
        <begin position="309"/>
        <end position="351"/>
    </location>
</feature>
<dbReference type="RefSeq" id="WP_092752171.1">
    <property type="nucleotide sequence ID" value="NZ_FOCG01000001.1"/>
</dbReference>
<feature type="transmembrane region" description="Helical" evidence="7">
    <location>
        <begin position="225"/>
        <end position="243"/>
    </location>
</feature>
<feature type="transmembrane region" description="Helical" evidence="7">
    <location>
        <begin position="60"/>
        <end position="82"/>
    </location>
</feature>
<dbReference type="Proteomes" id="UP000199158">
    <property type="component" value="Unassembled WGS sequence"/>
</dbReference>
<evidence type="ECO:0000256" key="3">
    <source>
        <dbReference type="ARBA" id="ARBA00022679"/>
    </source>
</evidence>
<dbReference type="OrthoDB" id="871140at2"/>
<evidence type="ECO:0000256" key="2">
    <source>
        <dbReference type="ARBA" id="ARBA00022475"/>
    </source>
</evidence>
<keyword evidence="4 7" id="KW-0812">Transmembrane</keyword>
<feature type="transmembrane region" description="Helical" evidence="7">
    <location>
        <begin position="255"/>
        <end position="274"/>
    </location>
</feature>
<dbReference type="UniPathway" id="UPA00664"/>
<dbReference type="GO" id="GO:0042158">
    <property type="term" value="P:lipoprotein biosynthetic process"/>
    <property type="evidence" value="ECO:0007669"/>
    <property type="project" value="UniProtKB-UniRule"/>
</dbReference>
<keyword evidence="10" id="KW-1185">Reference proteome</keyword>
<comment type="catalytic activity">
    <reaction evidence="7">
        <text>L-cysteinyl-[prolipoprotein] + a 1,2-diacyl-sn-glycero-3-phospho-(1'-sn-glycerol) = an S-1,2-diacyl-sn-glyceryl-L-cysteinyl-[prolipoprotein] + sn-glycerol 1-phosphate + H(+)</text>
        <dbReference type="Rhea" id="RHEA:56712"/>
        <dbReference type="Rhea" id="RHEA-COMP:14679"/>
        <dbReference type="Rhea" id="RHEA-COMP:14680"/>
        <dbReference type="ChEBI" id="CHEBI:15378"/>
        <dbReference type="ChEBI" id="CHEBI:29950"/>
        <dbReference type="ChEBI" id="CHEBI:57685"/>
        <dbReference type="ChEBI" id="CHEBI:64716"/>
        <dbReference type="ChEBI" id="CHEBI:140658"/>
        <dbReference type="EC" id="2.5.1.145"/>
    </reaction>
</comment>
<comment type="similarity">
    <text evidence="1 7">Belongs to the Lgt family.</text>
</comment>